<evidence type="ECO:0000256" key="6">
    <source>
        <dbReference type="ARBA" id="ARBA00022989"/>
    </source>
</evidence>
<keyword evidence="11" id="KW-1185">Reference proteome</keyword>
<organism evidence="10 11">
    <name type="scientific">Naasia lichenicola</name>
    <dbReference type="NCBI Taxonomy" id="2565933"/>
    <lineage>
        <taxon>Bacteria</taxon>
        <taxon>Bacillati</taxon>
        <taxon>Actinomycetota</taxon>
        <taxon>Actinomycetes</taxon>
        <taxon>Micrococcales</taxon>
        <taxon>Microbacteriaceae</taxon>
        <taxon>Naasia</taxon>
    </lineage>
</organism>
<dbReference type="NCBIfam" id="TIGR00688">
    <property type="entry name" value="rarD"/>
    <property type="match status" value="1"/>
</dbReference>
<keyword evidence="4" id="KW-1003">Cell membrane</keyword>
<comment type="subcellular location">
    <subcellularLocation>
        <location evidence="1">Cell membrane</location>
        <topology evidence="1">Multi-pass membrane protein</topology>
    </subcellularLocation>
</comment>
<sequence>MTDGQQTVDASGRTAEQSSRRSGLIAGVAAYTIWGVLPLYFLAMRPAGPFEIVALRIVFALVFCALLLTVTRAWPRFLGLARQPKVLFTMGLAGALIFVNWQTYVIGTLGGHVVETSLGYFINPIVTVFLGVFFLGERLRPAQWTAVGLSFVAVVVLTVGYGAVPWISLILAFSFGFYGYIKKRVGGQVDAVSGLTLETAWLVPIAVVELIVVNSMSGLVFGTAGVGNTVILLSAGVVTAIPLLLFATAASRLPLSIVGFLQYFAPILQFIIGITVAGEEMPPERWIGFGIVWLALIVLSVDAIRVGRSRRLVVETP</sequence>
<evidence type="ECO:0000256" key="2">
    <source>
        <dbReference type="ARBA" id="ARBA00007362"/>
    </source>
</evidence>
<dbReference type="RefSeq" id="WP_136428083.1">
    <property type="nucleotide sequence ID" value="NZ_SSSM01000005.1"/>
</dbReference>
<comment type="similarity">
    <text evidence="2">Belongs to the EamA transporter family.</text>
</comment>
<dbReference type="InterPro" id="IPR004626">
    <property type="entry name" value="RarD"/>
</dbReference>
<dbReference type="InterPro" id="IPR037185">
    <property type="entry name" value="EmrE-like"/>
</dbReference>
<feature type="transmembrane region" description="Helical" evidence="8">
    <location>
        <begin position="23"/>
        <end position="41"/>
    </location>
</feature>
<dbReference type="SUPFAM" id="SSF103481">
    <property type="entry name" value="Multidrug resistance efflux transporter EmrE"/>
    <property type="match status" value="2"/>
</dbReference>
<feature type="transmembrane region" description="Helical" evidence="8">
    <location>
        <begin position="53"/>
        <end position="74"/>
    </location>
</feature>
<reference evidence="10 11" key="1">
    <citation type="submission" date="2019-04" db="EMBL/GenBank/DDBJ databases">
        <authorList>
            <person name="Jiang L."/>
        </authorList>
    </citation>
    <scope>NUCLEOTIDE SEQUENCE [LARGE SCALE GENOMIC DNA]</scope>
    <source>
        <strain evidence="10 11">YIM 131853</strain>
    </source>
</reference>
<dbReference type="OrthoDB" id="369870at2"/>
<comment type="caution">
    <text evidence="10">The sequence shown here is derived from an EMBL/GenBank/DDBJ whole genome shotgun (WGS) entry which is preliminary data.</text>
</comment>
<dbReference type="EMBL" id="SSSM01000005">
    <property type="protein sequence ID" value="THG29755.1"/>
    <property type="molecule type" value="Genomic_DNA"/>
</dbReference>
<feature type="transmembrane region" description="Helical" evidence="8">
    <location>
        <begin position="255"/>
        <end position="274"/>
    </location>
</feature>
<feature type="transmembrane region" description="Helical" evidence="8">
    <location>
        <begin position="229"/>
        <end position="249"/>
    </location>
</feature>
<feature type="transmembrane region" description="Helical" evidence="8">
    <location>
        <begin position="86"/>
        <end position="106"/>
    </location>
</feature>
<keyword evidence="5 8" id="KW-0812">Transmembrane</keyword>
<protein>
    <submittedName>
        <fullName evidence="10">EamA family transporter RarD</fullName>
    </submittedName>
</protein>
<evidence type="ECO:0000256" key="3">
    <source>
        <dbReference type="ARBA" id="ARBA00022448"/>
    </source>
</evidence>
<evidence type="ECO:0000256" key="4">
    <source>
        <dbReference type="ARBA" id="ARBA00022475"/>
    </source>
</evidence>
<evidence type="ECO:0000256" key="8">
    <source>
        <dbReference type="SAM" id="Phobius"/>
    </source>
</evidence>
<evidence type="ECO:0000256" key="1">
    <source>
        <dbReference type="ARBA" id="ARBA00004651"/>
    </source>
</evidence>
<keyword evidence="6 8" id="KW-1133">Transmembrane helix</keyword>
<evidence type="ECO:0000313" key="11">
    <source>
        <dbReference type="Proteomes" id="UP000309133"/>
    </source>
</evidence>
<evidence type="ECO:0000256" key="5">
    <source>
        <dbReference type="ARBA" id="ARBA00022692"/>
    </source>
</evidence>
<keyword evidence="3" id="KW-0813">Transport</keyword>
<proteinExistence type="inferred from homology"/>
<feature type="transmembrane region" description="Helical" evidence="8">
    <location>
        <begin position="148"/>
        <end position="181"/>
    </location>
</feature>
<accession>A0A4S4FKE6</accession>
<feature type="transmembrane region" description="Helical" evidence="8">
    <location>
        <begin position="286"/>
        <end position="307"/>
    </location>
</feature>
<dbReference type="PANTHER" id="PTHR22911:SF137">
    <property type="entry name" value="SOLUTE CARRIER FAMILY 35 MEMBER G2-RELATED"/>
    <property type="match status" value="1"/>
</dbReference>
<dbReference type="InterPro" id="IPR000620">
    <property type="entry name" value="EamA_dom"/>
</dbReference>
<dbReference type="Pfam" id="PF00892">
    <property type="entry name" value="EamA"/>
    <property type="match status" value="1"/>
</dbReference>
<keyword evidence="7 8" id="KW-0472">Membrane</keyword>
<dbReference type="GO" id="GO:0005886">
    <property type="term" value="C:plasma membrane"/>
    <property type="evidence" value="ECO:0007669"/>
    <property type="project" value="UniProtKB-SubCell"/>
</dbReference>
<dbReference type="PANTHER" id="PTHR22911">
    <property type="entry name" value="ACYL-MALONYL CONDENSING ENZYME-RELATED"/>
    <property type="match status" value="1"/>
</dbReference>
<feature type="transmembrane region" description="Helical" evidence="8">
    <location>
        <begin position="118"/>
        <end position="136"/>
    </location>
</feature>
<gene>
    <name evidence="10" type="primary">rarD</name>
    <name evidence="10" type="ORF">E6C64_13900</name>
</gene>
<dbReference type="AlphaFoldDB" id="A0A4S4FKE6"/>
<feature type="domain" description="EamA" evidence="9">
    <location>
        <begin position="22"/>
        <end position="158"/>
    </location>
</feature>
<evidence type="ECO:0000313" key="10">
    <source>
        <dbReference type="EMBL" id="THG29755.1"/>
    </source>
</evidence>
<name>A0A4S4FKE6_9MICO</name>
<evidence type="ECO:0000259" key="9">
    <source>
        <dbReference type="Pfam" id="PF00892"/>
    </source>
</evidence>
<dbReference type="Proteomes" id="UP000309133">
    <property type="component" value="Unassembled WGS sequence"/>
</dbReference>
<evidence type="ECO:0000256" key="7">
    <source>
        <dbReference type="ARBA" id="ARBA00023136"/>
    </source>
</evidence>